<name>A0AAI9V1K8_9PEZI</name>
<proteinExistence type="predicted"/>
<protein>
    <submittedName>
        <fullName evidence="1">Uncharacterized protein</fullName>
    </submittedName>
</protein>
<dbReference type="Proteomes" id="UP001239795">
    <property type="component" value="Unassembled WGS sequence"/>
</dbReference>
<keyword evidence="2" id="KW-1185">Reference proteome</keyword>
<accession>A0AAI9V1K8</accession>
<organism evidence="1 2">
    <name type="scientific">Colletotrichum melonis</name>
    <dbReference type="NCBI Taxonomy" id="1209925"/>
    <lineage>
        <taxon>Eukaryota</taxon>
        <taxon>Fungi</taxon>
        <taxon>Dikarya</taxon>
        <taxon>Ascomycota</taxon>
        <taxon>Pezizomycotina</taxon>
        <taxon>Sordariomycetes</taxon>
        <taxon>Hypocreomycetidae</taxon>
        <taxon>Glomerellales</taxon>
        <taxon>Glomerellaceae</taxon>
        <taxon>Colletotrichum</taxon>
        <taxon>Colletotrichum acutatum species complex</taxon>
    </lineage>
</organism>
<dbReference type="EMBL" id="MLGG01000001">
    <property type="protein sequence ID" value="KAK1468924.1"/>
    <property type="molecule type" value="Genomic_DNA"/>
</dbReference>
<reference evidence="1 2" key="1">
    <citation type="submission" date="2016-10" db="EMBL/GenBank/DDBJ databases">
        <title>The genome sequence of Colletotrichum fioriniae PJ7.</title>
        <authorList>
            <person name="Baroncelli R."/>
        </authorList>
    </citation>
    <scope>NUCLEOTIDE SEQUENCE [LARGE SCALE GENOMIC DNA]</scope>
    <source>
        <strain evidence="1">Col 31</strain>
    </source>
</reference>
<evidence type="ECO:0000313" key="1">
    <source>
        <dbReference type="EMBL" id="KAK1468924.1"/>
    </source>
</evidence>
<dbReference type="AlphaFoldDB" id="A0AAI9V1K8"/>
<comment type="caution">
    <text evidence="1">The sequence shown here is derived from an EMBL/GenBank/DDBJ whole genome shotgun (WGS) entry which is preliminary data.</text>
</comment>
<evidence type="ECO:0000313" key="2">
    <source>
        <dbReference type="Proteomes" id="UP001239795"/>
    </source>
</evidence>
<sequence length="139" mass="15487">AHPTPRGPWLPLLLANKSLRLSERTSLVVSTSRLHSPNASHPLRNPHLLGNGSLHIRTPIHCNTGVNPLPHQHASAPFRKSESWHLTGLQGPLNDRSFAPVPVLVPSSSPSQLVCYQYDYRLWVQYTHNCTRCALTLII</sequence>
<gene>
    <name evidence="1" type="ORF">CMEL01_00691</name>
</gene>
<feature type="non-terminal residue" evidence="1">
    <location>
        <position position="1"/>
    </location>
</feature>